<dbReference type="AlphaFoldDB" id="X1REG5"/>
<dbReference type="EMBL" id="BARW01014718">
    <property type="protein sequence ID" value="GAI79127.1"/>
    <property type="molecule type" value="Genomic_DNA"/>
</dbReference>
<evidence type="ECO:0000313" key="1">
    <source>
        <dbReference type="EMBL" id="GAI79127.1"/>
    </source>
</evidence>
<gene>
    <name evidence="1" type="ORF">S12H4_26013</name>
</gene>
<accession>X1REG5</accession>
<sequence>MAIWDVANSALEKLDEFAEAQVETVYGALGKFLQGQVDKTTTKFDNTALRIVELGVRDKLVKKYPLEDFPLD</sequence>
<organism evidence="1">
    <name type="scientific">marine sediment metagenome</name>
    <dbReference type="NCBI Taxonomy" id="412755"/>
    <lineage>
        <taxon>unclassified sequences</taxon>
        <taxon>metagenomes</taxon>
        <taxon>ecological metagenomes</taxon>
    </lineage>
</organism>
<comment type="caution">
    <text evidence="1">The sequence shown here is derived from an EMBL/GenBank/DDBJ whole genome shotgun (WGS) entry which is preliminary data.</text>
</comment>
<name>X1REG5_9ZZZZ</name>
<proteinExistence type="predicted"/>
<reference evidence="1" key="1">
    <citation type="journal article" date="2014" name="Front. Microbiol.">
        <title>High frequency of phylogenetically diverse reductive dehalogenase-homologous genes in deep subseafloor sedimentary metagenomes.</title>
        <authorList>
            <person name="Kawai M."/>
            <person name="Futagami T."/>
            <person name="Toyoda A."/>
            <person name="Takaki Y."/>
            <person name="Nishi S."/>
            <person name="Hori S."/>
            <person name="Arai W."/>
            <person name="Tsubouchi T."/>
            <person name="Morono Y."/>
            <person name="Uchiyama I."/>
            <person name="Ito T."/>
            <person name="Fujiyama A."/>
            <person name="Inagaki F."/>
            <person name="Takami H."/>
        </authorList>
    </citation>
    <scope>NUCLEOTIDE SEQUENCE</scope>
    <source>
        <strain evidence="1">Expedition CK06-06</strain>
    </source>
</reference>
<protein>
    <submittedName>
        <fullName evidence="1">Uncharacterized protein</fullName>
    </submittedName>
</protein>